<keyword evidence="4" id="KW-0694">RNA-binding</keyword>
<dbReference type="Pfam" id="PF00411">
    <property type="entry name" value="Ribosomal_S11"/>
    <property type="match status" value="1"/>
</dbReference>
<reference evidence="5 6" key="1">
    <citation type="journal article" date="2021" name="Nat. Commun.">
        <title>Reductive evolution and unique predatory mode in the CPR bacterium Vampirococcus lugosii.</title>
        <authorList>
            <person name="Moreira D."/>
            <person name="Zivanovic Y."/>
            <person name="Lopez-Archilla A.I."/>
            <person name="Iniesto M."/>
            <person name="Lopez-Garcia P."/>
        </authorList>
    </citation>
    <scope>NUCLEOTIDE SEQUENCE [LARGE SCALE GENOMIC DNA]</scope>
    <source>
        <strain evidence="5">Chiprana</strain>
    </source>
</reference>
<keyword evidence="3 4" id="KW-0687">Ribonucleoprotein</keyword>
<accession>A0ABS5QJP5</accession>
<evidence type="ECO:0000256" key="1">
    <source>
        <dbReference type="ARBA" id="ARBA00006194"/>
    </source>
</evidence>
<dbReference type="HAMAP" id="MF_01310">
    <property type="entry name" value="Ribosomal_uS11"/>
    <property type="match status" value="1"/>
</dbReference>
<evidence type="ECO:0000256" key="4">
    <source>
        <dbReference type="HAMAP-Rule" id="MF_01310"/>
    </source>
</evidence>
<comment type="similarity">
    <text evidence="1 4">Belongs to the universal ribosomal protein uS11 family.</text>
</comment>
<dbReference type="PANTHER" id="PTHR11759">
    <property type="entry name" value="40S RIBOSOMAL PROTEIN S14/30S RIBOSOMAL PROTEIN S11"/>
    <property type="match status" value="1"/>
</dbReference>
<dbReference type="RefSeq" id="WP_213347964.1">
    <property type="nucleotide sequence ID" value="NZ_JAEDAM010000001.1"/>
</dbReference>
<dbReference type="InterPro" id="IPR036967">
    <property type="entry name" value="Ribosomal_uS11_sf"/>
</dbReference>
<proteinExistence type="inferred from homology"/>
<dbReference type="PIRSF" id="PIRSF002131">
    <property type="entry name" value="Ribosomal_S11"/>
    <property type="match status" value="1"/>
</dbReference>
<dbReference type="Gene3D" id="3.30.420.80">
    <property type="entry name" value="Ribosomal protein S11"/>
    <property type="match status" value="1"/>
</dbReference>
<protein>
    <recommendedName>
        <fullName evidence="4">Small ribosomal subunit protein uS11</fullName>
    </recommendedName>
</protein>
<evidence type="ECO:0000313" key="6">
    <source>
        <dbReference type="Proteomes" id="UP000680365"/>
    </source>
</evidence>
<organism evidence="5 6">
    <name type="scientific">Candidatus Vampirococcus lugosii</name>
    <dbReference type="NCBI Taxonomy" id="2789015"/>
    <lineage>
        <taxon>Bacteria</taxon>
        <taxon>Candidatus Absconditibacteriota</taxon>
        <taxon>Vampirococcus</taxon>
    </lineage>
</organism>
<dbReference type="SUPFAM" id="SSF53137">
    <property type="entry name" value="Translational machinery components"/>
    <property type="match status" value="1"/>
</dbReference>
<gene>
    <name evidence="4" type="primary">rpsK</name>
    <name evidence="5" type="ORF">VAMP_2n303</name>
</gene>
<name>A0ABS5QJP5_9BACT</name>
<comment type="function">
    <text evidence="4">Located on the platform of the 30S subunit, it bridges several disparate RNA helices of the 16S rRNA. Forms part of the Shine-Dalgarno cleft in the 70S ribosome.</text>
</comment>
<evidence type="ECO:0000313" key="5">
    <source>
        <dbReference type="EMBL" id="MBS8121443.1"/>
    </source>
</evidence>
<comment type="subunit">
    <text evidence="4">Part of the 30S ribosomal subunit. Interacts with proteins S7 and S18. Binds to IF-3.</text>
</comment>
<dbReference type="Proteomes" id="UP000680365">
    <property type="component" value="Unassembled WGS sequence"/>
</dbReference>
<comment type="caution">
    <text evidence="5">The sequence shown here is derived from an EMBL/GenBank/DDBJ whole genome shotgun (WGS) entry which is preliminary data.</text>
</comment>
<dbReference type="EMBL" id="JAEDAM010000001">
    <property type="protein sequence ID" value="MBS8121443.1"/>
    <property type="molecule type" value="Genomic_DNA"/>
</dbReference>
<keyword evidence="6" id="KW-1185">Reference proteome</keyword>
<evidence type="ECO:0000256" key="2">
    <source>
        <dbReference type="ARBA" id="ARBA00022980"/>
    </source>
</evidence>
<keyword evidence="4" id="KW-0699">rRNA-binding</keyword>
<dbReference type="GO" id="GO:0005840">
    <property type="term" value="C:ribosome"/>
    <property type="evidence" value="ECO:0007669"/>
    <property type="project" value="UniProtKB-KW"/>
</dbReference>
<keyword evidence="2 4" id="KW-0689">Ribosomal protein</keyword>
<evidence type="ECO:0000256" key="3">
    <source>
        <dbReference type="ARBA" id="ARBA00023274"/>
    </source>
</evidence>
<dbReference type="InterPro" id="IPR001971">
    <property type="entry name" value="Ribosomal_uS11"/>
</dbReference>
<sequence>MARQNIKSKKKKNIKLPVGKLFVTTSSNNTLVTLTDESGNKVLGGGTGMAGFKGTKESTPYAAEMLTSGIMRQARDSFGLKEISIYMKGLGMGRDGVFKAINDLGGIDISLIRENTAIQFGGCKGKRPKRN</sequence>